<evidence type="ECO:0000313" key="6">
    <source>
        <dbReference type="Proteomes" id="UP000027219"/>
    </source>
</evidence>
<dbReference type="OrthoDB" id="7210452at2"/>
<organism evidence="5 6">
    <name type="scientific">Vibrio fortis</name>
    <dbReference type="NCBI Taxonomy" id="212667"/>
    <lineage>
        <taxon>Bacteria</taxon>
        <taxon>Pseudomonadati</taxon>
        <taxon>Pseudomonadota</taxon>
        <taxon>Gammaproteobacteria</taxon>
        <taxon>Vibrionales</taxon>
        <taxon>Vibrionaceae</taxon>
        <taxon>Vibrio</taxon>
    </lineage>
</organism>
<evidence type="ECO:0000256" key="2">
    <source>
        <dbReference type="ARBA" id="ARBA00023239"/>
    </source>
</evidence>
<feature type="signal peptide" evidence="3">
    <location>
        <begin position="1"/>
        <end position="24"/>
    </location>
</feature>
<feature type="domain" description="Alginate lyase" evidence="4">
    <location>
        <begin position="72"/>
        <end position="354"/>
    </location>
</feature>
<protein>
    <recommendedName>
        <fullName evidence="4">Alginate lyase domain-containing protein</fullName>
    </recommendedName>
</protein>
<reference evidence="5 6" key="1">
    <citation type="submission" date="2014-02" db="EMBL/GenBank/DDBJ databases">
        <title>Vibrio fortis Dalian14 Genome Sequencing.</title>
        <authorList>
            <person name="Wang Y."/>
            <person name="Song L."/>
            <person name="Liu G."/>
            <person name="Ding J."/>
        </authorList>
    </citation>
    <scope>NUCLEOTIDE SEQUENCE [LARGE SCALE GENOMIC DNA]</scope>
    <source>
        <strain evidence="5 6">Dalian14</strain>
    </source>
</reference>
<dbReference type="Pfam" id="PF05426">
    <property type="entry name" value="Alginate_lyase"/>
    <property type="match status" value="1"/>
</dbReference>
<evidence type="ECO:0000256" key="1">
    <source>
        <dbReference type="ARBA" id="ARBA00022729"/>
    </source>
</evidence>
<name>A0A066UTD7_9VIBR</name>
<dbReference type="RefSeq" id="WP_032552762.1">
    <property type="nucleotide sequence ID" value="NZ_JFFR01000027.1"/>
</dbReference>
<keyword evidence="1 3" id="KW-0732">Signal</keyword>
<dbReference type="EMBL" id="JFFR01000027">
    <property type="protein sequence ID" value="KDN27404.1"/>
    <property type="molecule type" value="Genomic_DNA"/>
</dbReference>
<accession>A0A066UTD7</accession>
<comment type="caution">
    <text evidence="5">The sequence shown here is derived from an EMBL/GenBank/DDBJ whole genome shotgun (WGS) entry which is preliminary data.</text>
</comment>
<dbReference type="AlphaFoldDB" id="A0A066UTD7"/>
<dbReference type="Proteomes" id="UP000027219">
    <property type="component" value="Unassembled WGS sequence"/>
</dbReference>
<dbReference type="InterPro" id="IPR008929">
    <property type="entry name" value="Chondroitin_lyas"/>
</dbReference>
<evidence type="ECO:0000313" key="5">
    <source>
        <dbReference type="EMBL" id="KDN27404.1"/>
    </source>
</evidence>
<dbReference type="SUPFAM" id="SSF48230">
    <property type="entry name" value="Chondroitin AC/alginate lyase"/>
    <property type="match status" value="1"/>
</dbReference>
<feature type="chain" id="PRO_5001627567" description="Alginate lyase domain-containing protein" evidence="3">
    <location>
        <begin position="25"/>
        <end position="419"/>
    </location>
</feature>
<keyword evidence="6" id="KW-1185">Reference proteome</keyword>
<dbReference type="InterPro" id="IPR008397">
    <property type="entry name" value="Alginate_lyase_dom"/>
</dbReference>
<proteinExistence type="predicted"/>
<evidence type="ECO:0000259" key="4">
    <source>
        <dbReference type="Pfam" id="PF05426"/>
    </source>
</evidence>
<sequence length="419" mass="48005">MKALRPLHLAACIGAITFGSNVMAADFVFLDEATLETNRTLLQSEKAPSTMKVTYERLLEEAELAMQDGPFSVADKGMTPPSGNKNDYMSISPYWWPDESKDDGLPWVRHDGKTNPASKTDETDSKRIGHFTRSVRALAIAYYFSQDEKYAQQGIDYIRTWFINEETKMNPNVNYGQGVPGVAEGRRGGIIDTRTLADRMLDSIAMLSQSPSWTEKDEEQIKQWYSDYLDWLIVDDLSGGPKGEAYAENNHGTWYDYQVASIAYFIGNEPLAKQMVQKGKMRIDTQFEKDGSQPHEIERTRAYHYHYFSLDPLVGMAQIGEKVDVDLWNYTNKKGGSLETGIQLMANYHDLDKEWPYTQKDKRRRIERMTPLYLKAGVAMDKPEWVKLATETDFSEFTVKKNLAEVWAQRDIELLYPKL</sequence>
<evidence type="ECO:0000256" key="3">
    <source>
        <dbReference type="SAM" id="SignalP"/>
    </source>
</evidence>
<dbReference type="GO" id="GO:0042597">
    <property type="term" value="C:periplasmic space"/>
    <property type="evidence" value="ECO:0007669"/>
    <property type="project" value="InterPro"/>
</dbReference>
<gene>
    <name evidence="5" type="ORF">VFDL14_21180</name>
</gene>
<dbReference type="STRING" id="212667.VFDL14_21180"/>
<dbReference type="GO" id="GO:0016829">
    <property type="term" value="F:lyase activity"/>
    <property type="evidence" value="ECO:0007669"/>
    <property type="project" value="UniProtKB-KW"/>
</dbReference>
<keyword evidence="2" id="KW-0456">Lyase</keyword>
<dbReference type="Gene3D" id="1.50.10.100">
    <property type="entry name" value="Chondroitin AC/alginate lyase"/>
    <property type="match status" value="1"/>
</dbReference>